<organism evidence="13 14">
    <name type="scientific">Spongiibacter pelagi</name>
    <dbReference type="NCBI Taxonomy" id="2760804"/>
    <lineage>
        <taxon>Bacteria</taxon>
        <taxon>Pseudomonadati</taxon>
        <taxon>Pseudomonadota</taxon>
        <taxon>Gammaproteobacteria</taxon>
        <taxon>Cellvibrionales</taxon>
        <taxon>Spongiibacteraceae</taxon>
        <taxon>Spongiibacter</taxon>
    </lineage>
</organism>
<dbReference type="GO" id="GO:0005886">
    <property type="term" value="C:plasma membrane"/>
    <property type="evidence" value="ECO:0007669"/>
    <property type="project" value="UniProtKB-SubCell"/>
</dbReference>
<feature type="active site" description="Charge relay system; for autoendoproteolytic cleavage activity" evidence="12">
    <location>
        <position position="145"/>
    </location>
</feature>
<keyword evidence="10 12" id="KW-1208">Phospholipid metabolism</keyword>
<comment type="cofactor">
    <cofactor evidence="12">
        <name>pyruvate</name>
        <dbReference type="ChEBI" id="CHEBI:15361"/>
    </cofactor>
    <text evidence="12">Binds 1 pyruvoyl group covalently per subunit.</text>
</comment>
<sequence length="287" mass="31854">MKIVFIIVQYLLPQHLLSRLVGKLAEARLPWLKNLLIKQFIKAYDVQMEEAQESDAESYANFNAFFTRALRDGVRPLAEGNLLACPADGAISQLGDIKAGRIFQAKGQDYSLLKLLGGDKALEAEFLGGSFATIYLSPKDYHRVHMPVNGKLRSMHYIPGQLFSVNTTTAENVNDLFARNERAVCVFDTEHGPMAMILVGAMIVAGIETVWEGQVAPLERRVRVTDYDQPAPIVELKKGEEMGRFKLGSTVILLFGQDKIEWLDKFEAGTPTRLGEALAQPTAIAED</sequence>
<dbReference type="InterPro" id="IPR003817">
    <property type="entry name" value="PS_Dcarbxylase"/>
</dbReference>
<evidence type="ECO:0000313" key="13">
    <source>
        <dbReference type="EMBL" id="MBD2857897.1"/>
    </source>
</evidence>
<dbReference type="NCBIfam" id="TIGR00163">
    <property type="entry name" value="PS_decarb"/>
    <property type="match status" value="1"/>
</dbReference>
<comment type="catalytic activity">
    <reaction evidence="12">
        <text>a 1,2-diacyl-sn-glycero-3-phospho-L-serine + H(+) = a 1,2-diacyl-sn-glycero-3-phosphoethanolamine + CO2</text>
        <dbReference type="Rhea" id="RHEA:20828"/>
        <dbReference type="ChEBI" id="CHEBI:15378"/>
        <dbReference type="ChEBI" id="CHEBI:16526"/>
        <dbReference type="ChEBI" id="CHEBI:57262"/>
        <dbReference type="ChEBI" id="CHEBI:64612"/>
        <dbReference type="EC" id="4.1.1.65"/>
    </reaction>
</comment>
<dbReference type="PANTHER" id="PTHR10067">
    <property type="entry name" value="PHOSPHATIDYLSERINE DECARBOXYLASE"/>
    <property type="match status" value="1"/>
</dbReference>
<keyword evidence="5 12" id="KW-0443">Lipid metabolism</keyword>
<keyword evidence="2 12" id="KW-1003">Cell membrane</keyword>
<comment type="pathway">
    <text evidence="12">Phospholipid metabolism; phosphatidylethanolamine biosynthesis; phosphatidylethanolamine from CDP-diacylglycerol: step 2/2.</text>
</comment>
<feature type="chain" id="PRO_5038179060" description="Phosphatidylserine decarboxylase beta chain" evidence="12">
    <location>
        <begin position="1"/>
        <end position="248"/>
    </location>
</feature>
<evidence type="ECO:0000256" key="3">
    <source>
        <dbReference type="ARBA" id="ARBA00022516"/>
    </source>
</evidence>
<feature type="active site" description="Schiff-base intermediate with substrate; via pyruvic acid; for decarboxylase activity" evidence="12">
    <location>
        <position position="249"/>
    </location>
</feature>
<keyword evidence="6 12" id="KW-0472">Membrane</keyword>
<keyword evidence="3 12" id="KW-0444">Lipid biosynthesis</keyword>
<dbReference type="Proteomes" id="UP000610558">
    <property type="component" value="Unassembled WGS sequence"/>
</dbReference>
<reference evidence="13" key="1">
    <citation type="submission" date="2020-09" db="EMBL/GenBank/DDBJ databases">
        <authorList>
            <person name="Yoon J.-W."/>
        </authorList>
    </citation>
    <scope>NUCLEOTIDE SEQUENCE</scope>
    <source>
        <strain evidence="13">KMU-158</strain>
    </source>
</reference>
<evidence type="ECO:0000256" key="6">
    <source>
        <dbReference type="ARBA" id="ARBA00023136"/>
    </source>
</evidence>
<feature type="modified residue" description="Pyruvic acid (Ser); by autocatalysis" evidence="12">
    <location>
        <position position="249"/>
    </location>
</feature>
<evidence type="ECO:0000256" key="12">
    <source>
        <dbReference type="HAMAP-Rule" id="MF_00662"/>
    </source>
</evidence>
<accession>A0A927GVH9</accession>
<evidence type="ECO:0000256" key="10">
    <source>
        <dbReference type="ARBA" id="ARBA00023264"/>
    </source>
</evidence>
<comment type="caution">
    <text evidence="13">The sequence shown here is derived from an EMBL/GenBank/DDBJ whole genome shotgun (WGS) entry which is preliminary data.</text>
</comment>
<dbReference type="InterPro" id="IPR033178">
    <property type="entry name" value="PSD_type1_pro"/>
</dbReference>
<dbReference type="RefSeq" id="WP_190762163.1">
    <property type="nucleotide sequence ID" value="NZ_JACXLD010000001.1"/>
</dbReference>
<dbReference type="HAMAP" id="MF_00662">
    <property type="entry name" value="PS_decarb_PSD_B_type1"/>
    <property type="match status" value="1"/>
</dbReference>
<keyword evidence="11 12" id="KW-0670">Pyruvate</keyword>
<comment type="subunit">
    <text evidence="12">Heterodimer of a large membrane-associated beta subunit and a small pyruvoyl-containing alpha subunit.</text>
</comment>
<evidence type="ECO:0000256" key="11">
    <source>
        <dbReference type="ARBA" id="ARBA00023317"/>
    </source>
</evidence>
<evidence type="ECO:0000256" key="8">
    <source>
        <dbReference type="ARBA" id="ARBA00023209"/>
    </source>
</evidence>
<dbReference type="PANTHER" id="PTHR10067:SF6">
    <property type="entry name" value="PHOSPHATIDYLSERINE DECARBOXYLASE PROENZYME, MITOCHONDRIAL"/>
    <property type="match status" value="1"/>
</dbReference>
<evidence type="ECO:0000256" key="2">
    <source>
        <dbReference type="ARBA" id="ARBA00022475"/>
    </source>
</evidence>
<feature type="site" description="Cleavage (non-hydrolytic); by autocatalysis" evidence="12">
    <location>
        <begin position="248"/>
        <end position="249"/>
    </location>
</feature>
<feature type="chain" id="PRO_5038179061" description="Phosphatidylserine decarboxylase alpha chain" evidence="12">
    <location>
        <begin position="249"/>
        <end position="287"/>
    </location>
</feature>
<comment type="PTM">
    <text evidence="12">Is synthesized initially as an inactive proenzyme. Formation of the active enzyme involves a self-maturation process in which the active site pyruvoyl group is generated from an internal serine residue via an autocatalytic post-translational modification. Two non-identical subunits are generated from the proenzyme in this reaction, and the pyruvate is formed at the N-terminus of the alpha chain, which is derived from the carboxyl end of the proenzyme. The autoendoproteolytic cleavage occurs by a canonical serine protease mechanism, in which the side chain hydroxyl group of the serine supplies its oxygen atom to form the C-terminus of the beta chain, while the remainder of the serine residue undergoes an oxidative deamination to produce ammonia and the pyruvoyl prosthetic group on the alpha chain. During this reaction, the Ser that is part of the protease active site of the proenzyme becomes the pyruvoyl prosthetic group, which constitutes an essential element of the active site of the mature decarboxylase.</text>
</comment>
<comment type="subcellular location">
    <subcellularLocation>
        <location evidence="12">Cell membrane</location>
        <topology evidence="12">Peripheral membrane protein</topology>
    </subcellularLocation>
</comment>
<dbReference type="GO" id="GO:0004609">
    <property type="term" value="F:phosphatidylserine decarboxylase activity"/>
    <property type="evidence" value="ECO:0007669"/>
    <property type="project" value="UniProtKB-UniRule"/>
</dbReference>
<keyword evidence="8 12" id="KW-0594">Phospholipid biosynthesis</keyword>
<keyword evidence="4 12" id="KW-0210">Decarboxylase</keyword>
<evidence type="ECO:0000256" key="7">
    <source>
        <dbReference type="ARBA" id="ARBA00023145"/>
    </source>
</evidence>
<keyword evidence="14" id="KW-1185">Reference proteome</keyword>
<evidence type="ECO:0000313" key="14">
    <source>
        <dbReference type="Proteomes" id="UP000610558"/>
    </source>
</evidence>
<keyword evidence="7 12" id="KW-0865">Zymogen</keyword>
<evidence type="ECO:0000256" key="1">
    <source>
        <dbReference type="ARBA" id="ARBA00005189"/>
    </source>
</evidence>
<feature type="active site" description="Charge relay system; for autoendoproteolytic cleavage activity" evidence="12">
    <location>
        <position position="249"/>
    </location>
</feature>
<proteinExistence type="inferred from homology"/>
<name>A0A927GVH9_9GAMM</name>
<comment type="pathway">
    <text evidence="1">Lipid metabolism.</text>
</comment>
<comment type="similarity">
    <text evidence="12">Belongs to the phosphatidylserine decarboxylase family. PSD-B subfamily. Prokaryotic type I sub-subfamily.</text>
</comment>
<evidence type="ECO:0000256" key="5">
    <source>
        <dbReference type="ARBA" id="ARBA00023098"/>
    </source>
</evidence>
<dbReference type="Pfam" id="PF02666">
    <property type="entry name" value="PS_Dcarbxylase"/>
    <property type="match status" value="1"/>
</dbReference>
<evidence type="ECO:0000256" key="4">
    <source>
        <dbReference type="ARBA" id="ARBA00022793"/>
    </source>
</evidence>
<feature type="active site" description="Charge relay system; for autoendoproteolytic cleavage activity" evidence="12">
    <location>
        <position position="88"/>
    </location>
</feature>
<keyword evidence="9 12" id="KW-0456">Lyase</keyword>
<protein>
    <recommendedName>
        <fullName evidence="12">Phosphatidylserine decarboxylase proenzyme</fullName>
        <ecNumber evidence="12">4.1.1.65</ecNumber>
    </recommendedName>
    <component>
        <recommendedName>
            <fullName evidence="12">Phosphatidylserine decarboxylase alpha chain</fullName>
        </recommendedName>
    </component>
    <component>
        <recommendedName>
            <fullName evidence="12">Phosphatidylserine decarboxylase beta chain</fullName>
        </recommendedName>
    </component>
</protein>
<dbReference type="EMBL" id="JACXLD010000001">
    <property type="protein sequence ID" value="MBD2857897.1"/>
    <property type="molecule type" value="Genomic_DNA"/>
</dbReference>
<dbReference type="EC" id="4.1.1.65" evidence="12"/>
<evidence type="ECO:0000256" key="9">
    <source>
        <dbReference type="ARBA" id="ARBA00023239"/>
    </source>
</evidence>
<dbReference type="InterPro" id="IPR033177">
    <property type="entry name" value="PSD-B"/>
</dbReference>
<comment type="function">
    <text evidence="12">Catalyzes the formation of phosphatidylethanolamine (PtdEtn) from phosphatidylserine (PtdSer).</text>
</comment>
<gene>
    <name evidence="12 13" type="primary">psd</name>
    <name evidence="13" type="ORF">IB286_02680</name>
</gene>
<dbReference type="GO" id="GO:0006646">
    <property type="term" value="P:phosphatidylethanolamine biosynthetic process"/>
    <property type="evidence" value="ECO:0007669"/>
    <property type="project" value="UniProtKB-UniRule"/>
</dbReference>
<dbReference type="AlphaFoldDB" id="A0A927GVH9"/>